<keyword evidence="5 11" id="KW-0808">Transferase</keyword>
<dbReference type="PANTHER" id="PTHR21087:SF16">
    <property type="entry name" value="SHIKIMATE KINASE 1, CHLOROPLASTIC"/>
    <property type="match status" value="1"/>
</dbReference>
<feature type="binding site" evidence="11">
    <location>
        <position position="80"/>
    </location>
    <ligand>
        <name>substrate</name>
    </ligand>
</feature>
<keyword evidence="9 11" id="KW-0057">Aromatic amino acid biosynthesis</keyword>
<dbReference type="HAMAP" id="MF_00109">
    <property type="entry name" value="Shikimate_kinase"/>
    <property type="match status" value="1"/>
</dbReference>
<keyword evidence="4 11" id="KW-0028">Amino-acid biosynthesis</keyword>
<dbReference type="InterPro" id="IPR027417">
    <property type="entry name" value="P-loop_NTPase"/>
</dbReference>
<dbReference type="Gene3D" id="3.40.50.300">
    <property type="entry name" value="P-loop containing nucleotide triphosphate hydrolases"/>
    <property type="match status" value="1"/>
</dbReference>
<comment type="subcellular location">
    <subcellularLocation>
        <location evidence="11">Cytoplasm</location>
    </subcellularLocation>
</comment>
<evidence type="ECO:0000256" key="9">
    <source>
        <dbReference type="ARBA" id="ARBA00023141"/>
    </source>
</evidence>
<keyword evidence="13" id="KW-1185">Reference proteome</keyword>
<evidence type="ECO:0000256" key="6">
    <source>
        <dbReference type="ARBA" id="ARBA00022741"/>
    </source>
</evidence>
<dbReference type="EMBL" id="JAWIIV010000019">
    <property type="protein sequence ID" value="MEC4721536.1"/>
    <property type="molecule type" value="Genomic_DNA"/>
</dbReference>
<protein>
    <recommendedName>
        <fullName evidence="3 11">Shikimate kinase</fullName>
        <shortName evidence="11">SK</shortName>
        <ecNumber evidence="3 11">2.7.1.71</ecNumber>
    </recommendedName>
</protein>
<keyword evidence="11" id="KW-0963">Cytoplasm</keyword>
<dbReference type="EC" id="2.7.1.71" evidence="3 11"/>
<dbReference type="Proteomes" id="UP001352263">
    <property type="component" value="Unassembled WGS sequence"/>
</dbReference>
<evidence type="ECO:0000256" key="11">
    <source>
        <dbReference type="HAMAP-Rule" id="MF_00109"/>
    </source>
</evidence>
<evidence type="ECO:0000256" key="10">
    <source>
        <dbReference type="ARBA" id="ARBA00048567"/>
    </source>
</evidence>
<feature type="binding site" evidence="11">
    <location>
        <position position="137"/>
    </location>
    <ligand>
        <name>substrate</name>
    </ligand>
</feature>
<reference evidence="12 13" key="1">
    <citation type="submission" date="2023-10" db="EMBL/GenBank/DDBJ databases">
        <title>Noviherbaspirillum sp. CPCC 100848 genome assembly.</title>
        <authorList>
            <person name="Li X.Y."/>
            <person name="Fang X.M."/>
        </authorList>
    </citation>
    <scope>NUCLEOTIDE SEQUENCE [LARGE SCALE GENOMIC DNA]</scope>
    <source>
        <strain evidence="12 13">CPCC 100848</strain>
    </source>
</reference>
<comment type="subunit">
    <text evidence="11">Monomer.</text>
</comment>
<comment type="function">
    <text evidence="11">Catalyzes the specific phosphorylation of the 3-hydroxyl group of shikimic acid using ATP as a cosubstrate.</text>
</comment>
<evidence type="ECO:0000256" key="5">
    <source>
        <dbReference type="ARBA" id="ARBA00022679"/>
    </source>
</evidence>
<keyword evidence="11" id="KW-0460">Magnesium</keyword>
<dbReference type="PROSITE" id="PS01128">
    <property type="entry name" value="SHIKIMATE_KINASE"/>
    <property type="match status" value="1"/>
</dbReference>
<evidence type="ECO:0000256" key="7">
    <source>
        <dbReference type="ARBA" id="ARBA00022777"/>
    </source>
</evidence>
<evidence type="ECO:0000256" key="2">
    <source>
        <dbReference type="ARBA" id="ARBA00006997"/>
    </source>
</evidence>
<evidence type="ECO:0000256" key="3">
    <source>
        <dbReference type="ARBA" id="ARBA00012154"/>
    </source>
</evidence>
<comment type="caution">
    <text evidence="12">The sequence shown here is derived from an EMBL/GenBank/DDBJ whole genome shotgun (WGS) entry which is preliminary data.</text>
</comment>
<dbReference type="PANTHER" id="PTHR21087">
    <property type="entry name" value="SHIKIMATE KINASE"/>
    <property type="match status" value="1"/>
</dbReference>
<keyword evidence="11" id="KW-0479">Metal-binding</keyword>
<dbReference type="CDD" id="cd00464">
    <property type="entry name" value="SK"/>
    <property type="match status" value="1"/>
</dbReference>
<feature type="binding site" evidence="11">
    <location>
        <position position="34"/>
    </location>
    <ligand>
        <name>substrate</name>
    </ligand>
</feature>
<name>A0ABU6JDJ0_9BURK</name>
<dbReference type="SUPFAM" id="SSF52540">
    <property type="entry name" value="P-loop containing nucleoside triphosphate hydrolases"/>
    <property type="match status" value="1"/>
</dbReference>
<comment type="cofactor">
    <cofactor evidence="11">
        <name>Mg(2+)</name>
        <dbReference type="ChEBI" id="CHEBI:18420"/>
    </cofactor>
    <text evidence="11">Binds 1 Mg(2+) ion per subunit.</text>
</comment>
<feature type="binding site" evidence="11">
    <location>
        <position position="16"/>
    </location>
    <ligand>
        <name>Mg(2+)</name>
        <dbReference type="ChEBI" id="CHEBI:18420"/>
    </ligand>
</feature>
<sequence length="188" mass="20665">MSGNIFLIGLMGAGKTTVGRALARRLNKRFIDSDHEIEARTGASIPLIFEIEGEASFRHRESEVIRDLTGLQDIVLATGGGAILKPENREVLRSRGTVIYLRASVNSILQRTSHDKNRPLLRTADPRGKIEQLAREREPYYLELAHHVVETGRPNVQSLVQTIINQLGLAASPGDSAGQSEVVPNQPK</sequence>
<keyword evidence="8 11" id="KW-0067">ATP-binding</keyword>
<dbReference type="InterPro" id="IPR023000">
    <property type="entry name" value="Shikimate_kinase_CS"/>
</dbReference>
<evidence type="ECO:0000256" key="8">
    <source>
        <dbReference type="ARBA" id="ARBA00022840"/>
    </source>
</evidence>
<dbReference type="InterPro" id="IPR000623">
    <property type="entry name" value="Shikimate_kinase/TSH1"/>
</dbReference>
<accession>A0ABU6JDJ0</accession>
<dbReference type="GO" id="GO:0004765">
    <property type="term" value="F:shikimate kinase activity"/>
    <property type="evidence" value="ECO:0007669"/>
    <property type="project" value="UniProtKB-EC"/>
</dbReference>
<dbReference type="PRINTS" id="PR01100">
    <property type="entry name" value="SHIKIMTKNASE"/>
</dbReference>
<feature type="binding site" evidence="11">
    <location>
        <position position="58"/>
    </location>
    <ligand>
        <name>substrate</name>
    </ligand>
</feature>
<feature type="binding site" evidence="11">
    <location>
        <begin position="12"/>
        <end position="17"/>
    </location>
    <ligand>
        <name>ATP</name>
        <dbReference type="ChEBI" id="CHEBI:30616"/>
    </ligand>
</feature>
<dbReference type="Pfam" id="PF01202">
    <property type="entry name" value="SKI"/>
    <property type="match status" value="1"/>
</dbReference>
<comment type="similarity">
    <text evidence="2 11">Belongs to the shikimate kinase family.</text>
</comment>
<proteinExistence type="inferred from homology"/>
<dbReference type="InterPro" id="IPR031322">
    <property type="entry name" value="Shikimate/glucono_kinase"/>
</dbReference>
<evidence type="ECO:0000313" key="13">
    <source>
        <dbReference type="Proteomes" id="UP001352263"/>
    </source>
</evidence>
<keyword evidence="6 11" id="KW-0547">Nucleotide-binding</keyword>
<comment type="pathway">
    <text evidence="1 11">Metabolic intermediate biosynthesis; chorismate biosynthesis; chorismate from D-erythrose 4-phosphate and phosphoenolpyruvate: step 5/7.</text>
</comment>
<comment type="catalytic activity">
    <reaction evidence="10 11">
        <text>shikimate + ATP = 3-phosphoshikimate + ADP + H(+)</text>
        <dbReference type="Rhea" id="RHEA:13121"/>
        <dbReference type="ChEBI" id="CHEBI:15378"/>
        <dbReference type="ChEBI" id="CHEBI:30616"/>
        <dbReference type="ChEBI" id="CHEBI:36208"/>
        <dbReference type="ChEBI" id="CHEBI:145989"/>
        <dbReference type="ChEBI" id="CHEBI:456216"/>
        <dbReference type="EC" id="2.7.1.71"/>
    </reaction>
</comment>
<gene>
    <name evidence="11 12" type="primary">aroK</name>
    <name evidence="12" type="ORF">RY831_20430</name>
</gene>
<evidence type="ECO:0000256" key="4">
    <source>
        <dbReference type="ARBA" id="ARBA00022605"/>
    </source>
</evidence>
<evidence type="ECO:0000313" key="12">
    <source>
        <dbReference type="EMBL" id="MEC4721536.1"/>
    </source>
</evidence>
<comment type="caution">
    <text evidence="11">Lacks conserved residue(s) required for the propagation of feature annotation.</text>
</comment>
<evidence type="ECO:0000256" key="1">
    <source>
        <dbReference type="ARBA" id="ARBA00004842"/>
    </source>
</evidence>
<organism evidence="12 13">
    <name type="scientific">Noviherbaspirillum album</name>
    <dbReference type="NCBI Taxonomy" id="3080276"/>
    <lineage>
        <taxon>Bacteria</taxon>
        <taxon>Pseudomonadati</taxon>
        <taxon>Pseudomonadota</taxon>
        <taxon>Betaproteobacteria</taxon>
        <taxon>Burkholderiales</taxon>
        <taxon>Oxalobacteraceae</taxon>
        <taxon>Noviherbaspirillum</taxon>
    </lineage>
</organism>
<keyword evidence="7 11" id="KW-0418">Kinase</keyword>
<dbReference type="NCBIfam" id="NF003456">
    <property type="entry name" value="PRK05057.1"/>
    <property type="match status" value="1"/>
</dbReference>
<feature type="binding site" evidence="11">
    <location>
        <position position="118"/>
    </location>
    <ligand>
        <name>ATP</name>
        <dbReference type="ChEBI" id="CHEBI:30616"/>
    </ligand>
</feature>